<keyword evidence="2" id="KW-0677">Repeat</keyword>
<dbReference type="Gene3D" id="3.80.10.10">
    <property type="entry name" value="Ribonuclease Inhibitor"/>
    <property type="match status" value="1"/>
</dbReference>
<keyword evidence="1" id="KW-0433">Leucine-rich repeat</keyword>
<dbReference type="PANTHER" id="PTHR48051:SF21">
    <property type="entry name" value="CALPONIN-HOMOLOGY (CH) DOMAIN-CONTAINING PROTEIN"/>
    <property type="match status" value="1"/>
</dbReference>
<accession>A0A2G8K1J8</accession>
<dbReference type="SUPFAM" id="SSF52075">
    <property type="entry name" value="Outer arm dynein light chain 1"/>
    <property type="match status" value="1"/>
</dbReference>
<name>A0A2G8K1J8_STIJA</name>
<dbReference type="PANTHER" id="PTHR48051">
    <property type="match status" value="1"/>
</dbReference>
<dbReference type="InterPro" id="IPR050216">
    <property type="entry name" value="LRR_domain-containing"/>
</dbReference>
<reference evidence="3 4" key="1">
    <citation type="journal article" date="2017" name="PLoS Biol.">
        <title>The sea cucumber genome provides insights into morphological evolution and visceral regeneration.</title>
        <authorList>
            <person name="Zhang X."/>
            <person name="Sun L."/>
            <person name="Yuan J."/>
            <person name="Sun Y."/>
            <person name="Gao Y."/>
            <person name="Zhang L."/>
            <person name="Li S."/>
            <person name="Dai H."/>
            <person name="Hamel J.F."/>
            <person name="Liu C."/>
            <person name="Yu Y."/>
            <person name="Liu S."/>
            <person name="Lin W."/>
            <person name="Guo K."/>
            <person name="Jin S."/>
            <person name="Xu P."/>
            <person name="Storey K.B."/>
            <person name="Huan P."/>
            <person name="Zhang T."/>
            <person name="Zhou Y."/>
            <person name="Zhang J."/>
            <person name="Lin C."/>
            <person name="Li X."/>
            <person name="Xing L."/>
            <person name="Huo D."/>
            <person name="Sun M."/>
            <person name="Wang L."/>
            <person name="Mercier A."/>
            <person name="Li F."/>
            <person name="Yang H."/>
            <person name="Xiang J."/>
        </authorList>
    </citation>
    <scope>NUCLEOTIDE SEQUENCE [LARGE SCALE GENOMIC DNA]</scope>
    <source>
        <strain evidence="3">Shaxun</strain>
        <tissue evidence="3">Muscle</tissue>
    </source>
</reference>
<evidence type="ECO:0000313" key="4">
    <source>
        <dbReference type="Proteomes" id="UP000230750"/>
    </source>
</evidence>
<evidence type="ECO:0000256" key="1">
    <source>
        <dbReference type="ARBA" id="ARBA00022614"/>
    </source>
</evidence>
<dbReference type="OrthoDB" id="660555at2759"/>
<dbReference type="InterPro" id="IPR025875">
    <property type="entry name" value="Leu-rich_rpt_4"/>
</dbReference>
<dbReference type="PROSITE" id="PS51450">
    <property type="entry name" value="LRR"/>
    <property type="match status" value="1"/>
</dbReference>
<sequence length="91" mass="10368">MEKCICWVETDLSKNKLSELPTDLCGYLSLQNLSCYSNFIRAIPDEIVNLNNLTYLNLSRNQLSTLPVHICNLFLEVLIVSNNKLVSLPPR</sequence>
<dbReference type="GO" id="GO:0005737">
    <property type="term" value="C:cytoplasm"/>
    <property type="evidence" value="ECO:0007669"/>
    <property type="project" value="TreeGrafter"/>
</dbReference>
<dbReference type="InterPro" id="IPR032675">
    <property type="entry name" value="LRR_dom_sf"/>
</dbReference>
<dbReference type="AlphaFoldDB" id="A0A2G8K1J8"/>
<gene>
    <name evidence="3" type="ORF">BSL78_21289</name>
</gene>
<dbReference type="Pfam" id="PF12799">
    <property type="entry name" value="LRR_4"/>
    <property type="match status" value="1"/>
</dbReference>
<protein>
    <submittedName>
        <fullName evidence="3">Uncharacterized protein</fullName>
    </submittedName>
</protein>
<evidence type="ECO:0000256" key="2">
    <source>
        <dbReference type="ARBA" id="ARBA00022737"/>
    </source>
</evidence>
<organism evidence="3 4">
    <name type="scientific">Stichopus japonicus</name>
    <name type="common">Sea cucumber</name>
    <dbReference type="NCBI Taxonomy" id="307972"/>
    <lineage>
        <taxon>Eukaryota</taxon>
        <taxon>Metazoa</taxon>
        <taxon>Echinodermata</taxon>
        <taxon>Eleutherozoa</taxon>
        <taxon>Echinozoa</taxon>
        <taxon>Holothuroidea</taxon>
        <taxon>Aspidochirotacea</taxon>
        <taxon>Aspidochirotida</taxon>
        <taxon>Stichopodidae</taxon>
        <taxon>Apostichopus</taxon>
    </lineage>
</organism>
<dbReference type="InterPro" id="IPR001611">
    <property type="entry name" value="Leu-rich_rpt"/>
</dbReference>
<keyword evidence="4" id="KW-1185">Reference proteome</keyword>
<dbReference type="STRING" id="307972.A0A2G8K1J8"/>
<evidence type="ECO:0000313" key="3">
    <source>
        <dbReference type="EMBL" id="PIK41864.1"/>
    </source>
</evidence>
<comment type="caution">
    <text evidence="3">The sequence shown here is derived from an EMBL/GenBank/DDBJ whole genome shotgun (WGS) entry which is preliminary data.</text>
</comment>
<dbReference type="EMBL" id="MRZV01000983">
    <property type="protein sequence ID" value="PIK41864.1"/>
    <property type="molecule type" value="Genomic_DNA"/>
</dbReference>
<proteinExistence type="predicted"/>
<dbReference type="Proteomes" id="UP000230750">
    <property type="component" value="Unassembled WGS sequence"/>
</dbReference>